<feature type="non-terminal residue" evidence="1">
    <location>
        <position position="918"/>
    </location>
</feature>
<dbReference type="EMBL" id="CAJVQC010003074">
    <property type="protein sequence ID" value="CAG8521308.1"/>
    <property type="molecule type" value="Genomic_DNA"/>
</dbReference>
<proteinExistence type="predicted"/>
<keyword evidence="2" id="KW-1185">Reference proteome</keyword>
<reference evidence="1" key="1">
    <citation type="submission" date="2021-06" db="EMBL/GenBank/DDBJ databases">
        <authorList>
            <person name="Kallberg Y."/>
            <person name="Tangrot J."/>
            <person name="Rosling A."/>
        </authorList>
    </citation>
    <scope>NUCLEOTIDE SEQUENCE</scope>
    <source>
        <strain evidence="1">MA461A</strain>
    </source>
</reference>
<gene>
    <name evidence="1" type="ORF">RPERSI_LOCUS2714</name>
</gene>
<name>A0ACA9LDT4_9GLOM</name>
<dbReference type="Proteomes" id="UP000789920">
    <property type="component" value="Unassembled WGS sequence"/>
</dbReference>
<evidence type="ECO:0000313" key="1">
    <source>
        <dbReference type="EMBL" id="CAG8521308.1"/>
    </source>
</evidence>
<comment type="caution">
    <text evidence="1">The sequence shown here is derived from an EMBL/GenBank/DDBJ whole genome shotgun (WGS) entry which is preliminary data.</text>
</comment>
<accession>A0ACA9LDT4</accession>
<evidence type="ECO:0000313" key="2">
    <source>
        <dbReference type="Proteomes" id="UP000789920"/>
    </source>
</evidence>
<sequence length="918" mass="103691">MPIINLMKIVVLVTILCALQCYSIEYPQYPANEIPNITPPLTNFLLPVDTQLNRNNFNTSIINESSVGLHVFNAASYPNGPIILRLIRRGANNCSEPNLHLRLIFLNIMVININPNITTIPSFNFCPISTNPPRDLIRIFPLSYNHTMIAYLQNNTGSPETHEEIGLFIDWNGKVIQNISLGFINYTASDTSSLGTLVVDSSQRYGFIWVNRVIQKQFIRWTKYLISNSRIVKISHNSDQFDIFPSHQYQIIATIDGGYCFVMAGPSVNITPGFIDAQWEARVVFIRPTTYYTTQPSIIYQYTSQAISMNIETCDNTYYEPGLACVFSIKSSNTSNISARYVKVAFLSSGGVKASSTLNITDTTFNVDKMYQLWSGGYLLVIRLKTNNTFIGYVYDTQGNFNKTWDSPTLPGNLVIPNGVLQNNTVWMFFDVNSTVSNESHWNLTTTIVRKFVALDHVSDNLNINITFPNITDIFSTRNPEINMTFYNPIALSVGNISIYQDSGTDLIPRLYYNAQNNSDKFRISPDLKTISITVLNSTFASPGSRYYVVMDNNFVKDSLYSEPLTGANWSFTTVGKSPEDLGTAVYALTRLNMNESSYFNNLLKTEKIAYLYNLSIELSYSVPTDPSNIKADDHFQWDKNAALQILLKFRILPGNNSVKNLPVSKVIETLNDLIINRDVTLVSGLPISIPLGFNIITSFFLLIHELSQQDTSFYEWFRKYHNVAALSILCSGIDIDILTLINSKLGNSPFFSAPLSNSSKNWILRASCINLFIEDGPQICRLLRRKETPNYSATVSRSYFDHDDASSKYSSEYIEDIPSSPTIVPETRIKPPGHVWMGFGNYGIPRTHSQRVNYPLPPLGRRNKVNAMSVEKPRVSMDNMESMPGFTATHINDGERNGEEIEEEDDIPDGRYKHYDH</sequence>
<protein>
    <submittedName>
        <fullName evidence="1">4345_t:CDS:1</fullName>
    </submittedName>
</protein>
<organism evidence="1 2">
    <name type="scientific">Racocetra persica</name>
    <dbReference type="NCBI Taxonomy" id="160502"/>
    <lineage>
        <taxon>Eukaryota</taxon>
        <taxon>Fungi</taxon>
        <taxon>Fungi incertae sedis</taxon>
        <taxon>Mucoromycota</taxon>
        <taxon>Glomeromycotina</taxon>
        <taxon>Glomeromycetes</taxon>
        <taxon>Diversisporales</taxon>
        <taxon>Gigasporaceae</taxon>
        <taxon>Racocetra</taxon>
    </lineage>
</organism>